<comment type="caution">
    <text evidence="2">The sequence shown here is derived from an EMBL/GenBank/DDBJ whole genome shotgun (WGS) entry which is preliminary data.</text>
</comment>
<name>A0AAW0LSU3_QUESU</name>
<evidence type="ECO:0000313" key="3">
    <source>
        <dbReference type="Proteomes" id="UP000237347"/>
    </source>
</evidence>
<dbReference type="AlphaFoldDB" id="A0AAW0LSU3"/>
<keyword evidence="3" id="KW-1185">Reference proteome</keyword>
<evidence type="ECO:0000313" key="2">
    <source>
        <dbReference type="EMBL" id="KAK7854191.1"/>
    </source>
</evidence>
<proteinExistence type="predicted"/>
<gene>
    <name evidence="2" type="ORF">CFP56_033406</name>
</gene>
<accession>A0AAW0LSU3</accession>
<dbReference type="EMBL" id="PKMF04000058">
    <property type="protein sequence ID" value="KAK7854191.1"/>
    <property type="molecule type" value="Genomic_DNA"/>
</dbReference>
<evidence type="ECO:0000256" key="1">
    <source>
        <dbReference type="SAM" id="MobiDB-lite"/>
    </source>
</evidence>
<sequence>MLRFINVAPLCIQENAANWPTISDVILMFNKELRFYLHQNNQHFHLPKRSKSTLFGNENNKAKEDDI</sequence>
<feature type="region of interest" description="Disordered" evidence="1">
    <location>
        <begin position="48"/>
        <end position="67"/>
    </location>
</feature>
<reference evidence="2 3" key="1">
    <citation type="journal article" date="2018" name="Sci. Data">
        <title>The draft genome sequence of cork oak.</title>
        <authorList>
            <person name="Ramos A.M."/>
            <person name="Usie A."/>
            <person name="Barbosa P."/>
            <person name="Barros P.M."/>
            <person name="Capote T."/>
            <person name="Chaves I."/>
            <person name="Simoes F."/>
            <person name="Abreu I."/>
            <person name="Carrasquinho I."/>
            <person name="Faro C."/>
            <person name="Guimaraes J.B."/>
            <person name="Mendonca D."/>
            <person name="Nobrega F."/>
            <person name="Rodrigues L."/>
            <person name="Saibo N.J.M."/>
            <person name="Varela M.C."/>
            <person name="Egas C."/>
            <person name="Matos J."/>
            <person name="Miguel C.M."/>
            <person name="Oliveira M.M."/>
            <person name="Ricardo C.P."/>
            <person name="Goncalves S."/>
        </authorList>
    </citation>
    <scope>NUCLEOTIDE SEQUENCE [LARGE SCALE GENOMIC DNA]</scope>
    <source>
        <strain evidence="3">cv. HL8</strain>
    </source>
</reference>
<organism evidence="2 3">
    <name type="scientific">Quercus suber</name>
    <name type="common">Cork oak</name>
    <dbReference type="NCBI Taxonomy" id="58331"/>
    <lineage>
        <taxon>Eukaryota</taxon>
        <taxon>Viridiplantae</taxon>
        <taxon>Streptophyta</taxon>
        <taxon>Embryophyta</taxon>
        <taxon>Tracheophyta</taxon>
        <taxon>Spermatophyta</taxon>
        <taxon>Magnoliopsida</taxon>
        <taxon>eudicotyledons</taxon>
        <taxon>Gunneridae</taxon>
        <taxon>Pentapetalae</taxon>
        <taxon>rosids</taxon>
        <taxon>fabids</taxon>
        <taxon>Fagales</taxon>
        <taxon>Fagaceae</taxon>
        <taxon>Quercus</taxon>
    </lineage>
</organism>
<dbReference type="Proteomes" id="UP000237347">
    <property type="component" value="Unassembled WGS sequence"/>
</dbReference>
<protein>
    <submittedName>
        <fullName evidence="2">Uncharacterized protein</fullName>
    </submittedName>
</protein>